<evidence type="ECO:0000256" key="1">
    <source>
        <dbReference type="SAM" id="Coils"/>
    </source>
</evidence>
<dbReference type="Proteomes" id="UP001642464">
    <property type="component" value="Unassembled WGS sequence"/>
</dbReference>
<dbReference type="EMBL" id="CAXAMM010032935">
    <property type="protein sequence ID" value="CAK9070516.1"/>
    <property type="molecule type" value="Genomic_DNA"/>
</dbReference>
<accession>A0ABP0P416</accession>
<keyword evidence="1" id="KW-0175">Coiled coil</keyword>
<proteinExistence type="predicted"/>
<comment type="caution">
    <text evidence="3">The sequence shown here is derived from an EMBL/GenBank/DDBJ whole genome shotgun (WGS) entry which is preliminary data.</text>
</comment>
<protein>
    <recommendedName>
        <fullName evidence="5">Centrosomal protein of 162 kDa</fullName>
    </recommendedName>
</protein>
<name>A0ABP0P416_9DINO</name>
<reference evidence="3 4" key="1">
    <citation type="submission" date="2024-02" db="EMBL/GenBank/DDBJ databases">
        <authorList>
            <person name="Chen Y."/>
            <person name="Shah S."/>
            <person name="Dougan E. K."/>
            <person name="Thang M."/>
            <person name="Chan C."/>
        </authorList>
    </citation>
    <scope>NUCLEOTIDE SEQUENCE [LARGE SCALE GENOMIC DNA]</scope>
</reference>
<feature type="region of interest" description="Disordered" evidence="2">
    <location>
        <begin position="83"/>
        <end position="149"/>
    </location>
</feature>
<feature type="region of interest" description="Disordered" evidence="2">
    <location>
        <begin position="1"/>
        <end position="33"/>
    </location>
</feature>
<gene>
    <name evidence="3" type="ORF">SCF082_LOCUS35068</name>
</gene>
<keyword evidence="4" id="KW-1185">Reference proteome</keyword>
<evidence type="ECO:0000313" key="4">
    <source>
        <dbReference type="Proteomes" id="UP001642464"/>
    </source>
</evidence>
<evidence type="ECO:0000256" key="2">
    <source>
        <dbReference type="SAM" id="MobiDB-lite"/>
    </source>
</evidence>
<feature type="coiled-coil region" evidence="1">
    <location>
        <begin position="215"/>
        <end position="242"/>
    </location>
</feature>
<organism evidence="3 4">
    <name type="scientific">Durusdinium trenchii</name>
    <dbReference type="NCBI Taxonomy" id="1381693"/>
    <lineage>
        <taxon>Eukaryota</taxon>
        <taxon>Sar</taxon>
        <taxon>Alveolata</taxon>
        <taxon>Dinophyceae</taxon>
        <taxon>Suessiales</taxon>
        <taxon>Symbiodiniaceae</taxon>
        <taxon>Durusdinium</taxon>
    </lineage>
</organism>
<sequence>PDTPNSSDVSVPISGASAPRRMSSGQSGRMCRVKEVQRATLERKEEVKDLHEKEGARSIRGAFGWVSMAAVLVARPVEAVPNARGATGKSERRGSGVTASLRSGGGPARSNLARSPGPARSPTRSRPNSPEGRSGATGIKSPPRTRRKEQELLEQKALLERRIGEAQRSQVLLQRMLDEERSRGAADRAKLAALGARIDQLERTRQTGPRLFEENQTLYTELEAQSQQIDILRQQVQLLRAGHLTEPEPQLREENLRLRRDLELSRAMLSRYTEELASIMPGMQKVLQKFNHDTKPCRSLSSDIEPPMAPRTMEAAECTEAAASPPSERTCLVLCLEILEKWTHLR</sequence>
<evidence type="ECO:0008006" key="5">
    <source>
        <dbReference type="Google" id="ProtNLM"/>
    </source>
</evidence>
<feature type="non-terminal residue" evidence="3">
    <location>
        <position position="1"/>
    </location>
</feature>
<evidence type="ECO:0000313" key="3">
    <source>
        <dbReference type="EMBL" id="CAK9070516.1"/>
    </source>
</evidence>